<feature type="domain" description="FAD dependent oxidoreductase" evidence="5">
    <location>
        <begin position="4"/>
        <end position="364"/>
    </location>
</feature>
<comment type="cofactor">
    <cofactor evidence="1">
        <name>FAD</name>
        <dbReference type="ChEBI" id="CHEBI:57692"/>
    </cofactor>
</comment>
<dbReference type="InterPro" id="IPR006076">
    <property type="entry name" value="FAD-dep_OxRdtase"/>
</dbReference>
<accession>A0ABV3R3U9</accession>
<keyword evidence="3" id="KW-0285">Flavoprotein</keyword>
<name>A0ABV3R3U9_9HYPH</name>
<dbReference type="Proteomes" id="UP001556196">
    <property type="component" value="Unassembled WGS sequence"/>
</dbReference>
<dbReference type="InterPro" id="IPR017741">
    <property type="entry name" value="FAD-dependent_OxRdtase_HpnW"/>
</dbReference>
<evidence type="ECO:0000256" key="1">
    <source>
        <dbReference type="ARBA" id="ARBA00001974"/>
    </source>
</evidence>
<dbReference type="SUPFAM" id="SSF51905">
    <property type="entry name" value="FAD/NAD(P)-binding domain"/>
    <property type="match status" value="1"/>
</dbReference>
<keyword evidence="7" id="KW-1185">Reference proteome</keyword>
<protein>
    <submittedName>
        <fullName evidence="6">TIGR03364 family FAD-dependent oxidoreductase</fullName>
    </submittedName>
</protein>
<evidence type="ECO:0000256" key="4">
    <source>
        <dbReference type="ARBA" id="ARBA00023002"/>
    </source>
</evidence>
<evidence type="ECO:0000313" key="7">
    <source>
        <dbReference type="Proteomes" id="UP001556196"/>
    </source>
</evidence>
<dbReference type="Gene3D" id="3.30.9.10">
    <property type="entry name" value="D-Amino Acid Oxidase, subunit A, domain 2"/>
    <property type="match status" value="1"/>
</dbReference>
<dbReference type="InterPro" id="IPR036188">
    <property type="entry name" value="FAD/NAD-bd_sf"/>
</dbReference>
<dbReference type="PANTHER" id="PTHR13847:SF286">
    <property type="entry name" value="D-AMINO ACID DEHYDROGENASE"/>
    <property type="match status" value="1"/>
</dbReference>
<dbReference type="RefSeq" id="WP_367725207.1">
    <property type="nucleotide sequence ID" value="NZ_JBFOCI010000006.1"/>
</dbReference>
<dbReference type="NCBIfam" id="TIGR03364">
    <property type="entry name" value="HpnW_proposed"/>
    <property type="match status" value="1"/>
</dbReference>
<sequence length="370" mass="38938">MTYDLAVVGAGIVGLAHALAAAKRGLSVVVIDRDAQANGASIRNFGLVVVAAEEPGRQRKLAERSREVWLEIAGPAGIQILHQGLLAVAQRPEALTLLEAFAAMDSSAGCTLLSPGELGRRQPGLNLENLRGGLLSPAEIRVESREAIPRIASYLEAELKVDFRFATTVNGVCPPVVDTSGGPVRAAKTVVCPGDDLTGLFPGFIARHDVQRCKLQMLRLAANGLRLGSAVVSDLSLIRYPGYASLPEASSLRARLEGDSAEALRNGVHMIAVQSADGSLVVGDSHHYGQTPDPFGSEAVDALILQEFGAVFATAPTVAARWTGTYASAPERAHFLERPGDDIRLVMITSGTGASTAFAIGEETITELFN</sequence>
<evidence type="ECO:0000313" key="6">
    <source>
        <dbReference type="EMBL" id="MEW9808007.1"/>
    </source>
</evidence>
<evidence type="ECO:0000256" key="2">
    <source>
        <dbReference type="ARBA" id="ARBA00009410"/>
    </source>
</evidence>
<evidence type="ECO:0000259" key="5">
    <source>
        <dbReference type="Pfam" id="PF01266"/>
    </source>
</evidence>
<gene>
    <name evidence="6" type="ORF">ABUE31_18630</name>
</gene>
<dbReference type="Gene3D" id="3.50.50.60">
    <property type="entry name" value="FAD/NAD(P)-binding domain"/>
    <property type="match status" value="1"/>
</dbReference>
<reference evidence="6 7" key="1">
    <citation type="submission" date="2024-06" db="EMBL/GenBank/DDBJ databases">
        <authorList>
            <person name="Tuo L."/>
        </authorList>
    </citation>
    <scope>NUCLEOTIDE SEQUENCE [LARGE SCALE GENOMIC DNA]</scope>
    <source>
        <strain evidence="6 7">ZMM04-5</strain>
    </source>
</reference>
<organism evidence="6 7">
    <name type="scientific">Mesorhizobium marinum</name>
    <dbReference type="NCBI Taxonomy" id="3228790"/>
    <lineage>
        <taxon>Bacteria</taxon>
        <taxon>Pseudomonadati</taxon>
        <taxon>Pseudomonadota</taxon>
        <taxon>Alphaproteobacteria</taxon>
        <taxon>Hyphomicrobiales</taxon>
        <taxon>Phyllobacteriaceae</taxon>
        <taxon>Mesorhizobium</taxon>
    </lineage>
</organism>
<dbReference type="EMBL" id="JBFOCI010000006">
    <property type="protein sequence ID" value="MEW9808007.1"/>
    <property type="molecule type" value="Genomic_DNA"/>
</dbReference>
<comment type="similarity">
    <text evidence="2">Belongs to the DadA oxidoreductase family.</text>
</comment>
<proteinExistence type="inferred from homology"/>
<keyword evidence="4" id="KW-0560">Oxidoreductase</keyword>
<dbReference type="Pfam" id="PF01266">
    <property type="entry name" value="DAO"/>
    <property type="match status" value="1"/>
</dbReference>
<dbReference type="PANTHER" id="PTHR13847">
    <property type="entry name" value="SARCOSINE DEHYDROGENASE-RELATED"/>
    <property type="match status" value="1"/>
</dbReference>
<comment type="caution">
    <text evidence="6">The sequence shown here is derived from an EMBL/GenBank/DDBJ whole genome shotgun (WGS) entry which is preliminary data.</text>
</comment>
<evidence type="ECO:0000256" key="3">
    <source>
        <dbReference type="ARBA" id="ARBA00022630"/>
    </source>
</evidence>